<protein>
    <submittedName>
        <fullName evidence="4">Mce-associated membrane protein</fullName>
    </submittedName>
</protein>
<keyword evidence="2 3" id="KW-0472">Membrane</keyword>
<gene>
    <name evidence="4" type="ORF">SAMN05216215_1011165</name>
</gene>
<keyword evidence="3" id="KW-1133">Transmembrane helix</keyword>
<dbReference type="SUPFAM" id="SSF54427">
    <property type="entry name" value="NTF2-like"/>
    <property type="match status" value="1"/>
</dbReference>
<dbReference type="EMBL" id="FNOK01000011">
    <property type="protein sequence ID" value="SDX48393.1"/>
    <property type="molecule type" value="Genomic_DNA"/>
</dbReference>
<accession>A0A1H3C2J0</accession>
<comment type="subcellular location">
    <subcellularLocation>
        <location evidence="1">Membrane</location>
    </subcellularLocation>
</comment>
<organism evidence="4 5">
    <name type="scientific">Saccharopolyspora shandongensis</name>
    <dbReference type="NCBI Taxonomy" id="418495"/>
    <lineage>
        <taxon>Bacteria</taxon>
        <taxon>Bacillati</taxon>
        <taxon>Actinomycetota</taxon>
        <taxon>Actinomycetes</taxon>
        <taxon>Pseudonocardiales</taxon>
        <taxon>Pseudonocardiaceae</taxon>
        <taxon>Saccharopolyspora</taxon>
    </lineage>
</organism>
<keyword evidence="3" id="KW-0812">Transmembrane</keyword>
<sequence length="175" mass="18704">MTTGTAERKRPVLALITGLTLLSIGVVASLFFGVTWALAGSGDSVARAEVRDAALRDGTSAIISFNSLDFRDVDGGLKRWEDNSTGPLRDEIRQGRQNYATQITQAKSSTAARVLDAGIVELDENAGKARMIAVVQVTVTIDGQPPTNKQDRYQAELTREGETWKLSGLGTVPVG</sequence>
<evidence type="ECO:0000313" key="4">
    <source>
        <dbReference type="EMBL" id="SDX48393.1"/>
    </source>
</evidence>
<feature type="transmembrane region" description="Helical" evidence="3">
    <location>
        <begin position="12"/>
        <end position="39"/>
    </location>
</feature>
<keyword evidence="5" id="KW-1185">Reference proteome</keyword>
<dbReference type="Proteomes" id="UP000199529">
    <property type="component" value="Unassembled WGS sequence"/>
</dbReference>
<evidence type="ECO:0000256" key="3">
    <source>
        <dbReference type="SAM" id="Phobius"/>
    </source>
</evidence>
<dbReference type="RefSeq" id="WP_143060949.1">
    <property type="nucleotide sequence ID" value="NZ_FNOK01000011.1"/>
</dbReference>
<dbReference type="OrthoDB" id="3472661at2"/>
<reference evidence="5" key="1">
    <citation type="submission" date="2016-10" db="EMBL/GenBank/DDBJ databases">
        <authorList>
            <person name="Varghese N."/>
            <person name="Submissions S."/>
        </authorList>
    </citation>
    <scope>NUCLEOTIDE SEQUENCE [LARGE SCALE GENOMIC DNA]</scope>
    <source>
        <strain evidence="5">CGMCC 4.3530</strain>
    </source>
</reference>
<dbReference type="AlphaFoldDB" id="A0A1H3C2J0"/>
<dbReference type="PANTHER" id="PTHR37042:SF4">
    <property type="entry name" value="OUTER MEMBRANE PROTEIN RV1973"/>
    <property type="match status" value="1"/>
</dbReference>
<name>A0A1H3C2J0_9PSEU</name>
<dbReference type="STRING" id="418495.SAMN05216215_1011165"/>
<dbReference type="InterPro" id="IPR032710">
    <property type="entry name" value="NTF2-like_dom_sf"/>
</dbReference>
<proteinExistence type="predicted"/>
<evidence type="ECO:0000256" key="2">
    <source>
        <dbReference type="ARBA" id="ARBA00023136"/>
    </source>
</evidence>
<evidence type="ECO:0000313" key="5">
    <source>
        <dbReference type="Proteomes" id="UP000199529"/>
    </source>
</evidence>
<dbReference type="PANTHER" id="PTHR37042">
    <property type="entry name" value="OUTER MEMBRANE PROTEIN RV1973"/>
    <property type="match status" value="1"/>
</dbReference>
<dbReference type="GO" id="GO:0016020">
    <property type="term" value="C:membrane"/>
    <property type="evidence" value="ECO:0007669"/>
    <property type="project" value="UniProtKB-SubCell"/>
</dbReference>
<evidence type="ECO:0000256" key="1">
    <source>
        <dbReference type="ARBA" id="ARBA00004370"/>
    </source>
</evidence>